<dbReference type="RefSeq" id="WP_308957392.1">
    <property type="nucleotide sequence ID" value="NZ_JAVICY010000047.1"/>
</dbReference>
<sequence length="585" mass="65183">MNKTTFLISTLLTIYTVPSFAQNTTQSVEKTQLPASASKIVTVQEIATQVSMPPTIIQKIATPSNAQTSANQVYFHLDKNLNLIAKNNEVFQKLEEYLDQKQRRTIPVLKVDDIATIEALAKLSKSRDISDITLLSNNEEILQTSHQLIPMTRTALDLRAETSWGNTPQDLQKIVQKTNQSFARIVVIPNQLLNKNHVSFLQKLLITVWADASNTSTHPAKDAASVLTTGVNGILTAHSDIFITTLKQFPKNTLLRKPLVIAHRGVPTLQDENTLESAAYALGVGADIIENDIYLSKDNHLVVMHDETVDRTTHGHGKIEEMSLAQIKQLTTQNKNRKIPTLAEYFSLIKPVKNVVLMVELKSANPNLVPALKAEVEKYNFADHLVVTSFRREQTNRVKSNLAGVSTGILVGAMPNTGKADQNAYQIMQETQKYASTYNPAYRSDLVSLMQTTKHRGISYWPWALDDQTFKKLYIAGTYGITTNSAQLYAKYIVGIKTAPAVNVKVGQKFYINAELQTQDGHSIKSKANQYIVLGASPNYVQSPQKDTLTFKSKGQAYVLAGYQYHIDQQNSYTIFTTPIMVNIQ</sequence>
<dbReference type="GO" id="GO:0008081">
    <property type="term" value="F:phosphoric diester hydrolase activity"/>
    <property type="evidence" value="ECO:0007669"/>
    <property type="project" value="InterPro"/>
</dbReference>
<evidence type="ECO:0000313" key="3">
    <source>
        <dbReference type="EMBL" id="MDQ9073460.1"/>
    </source>
</evidence>
<dbReference type="Proteomes" id="UP001243195">
    <property type="component" value="Unassembled WGS sequence"/>
</dbReference>
<reference evidence="3" key="1">
    <citation type="submission" date="2023-08" db="EMBL/GenBank/DDBJ databases">
        <title>Emergence of clinically-relevant ST2 carbapenem-resistant Acinetobacter baumannii strains in hospital sewages in Zhejiang, East of China.</title>
        <authorList>
            <person name="Kaichao C."/>
            <person name="Zhang R."/>
        </authorList>
    </citation>
    <scope>NUCLEOTIDE SEQUENCE</scope>
    <source>
        <strain evidence="3">M-SY-60</strain>
    </source>
</reference>
<feature type="chain" id="PRO_5043723501" evidence="1">
    <location>
        <begin position="22"/>
        <end position="585"/>
    </location>
</feature>
<dbReference type="Gene3D" id="3.20.20.190">
    <property type="entry name" value="Phosphatidylinositol (PI) phosphodiesterase"/>
    <property type="match status" value="2"/>
</dbReference>
<proteinExistence type="predicted"/>
<evidence type="ECO:0000259" key="2">
    <source>
        <dbReference type="PROSITE" id="PS51704"/>
    </source>
</evidence>
<dbReference type="GO" id="GO:0006629">
    <property type="term" value="P:lipid metabolic process"/>
    <property type="evidence" value="ECO:0007669"/>
    <property type="project" value="InterPro"/>
</dbReference>
<gene>
    <name evidence="3" type="ORF">RFH51_18610</name>
</gene>
<dbReference type="AlphaFoldDB" id="A0AAW8JQK3"/>
<evidence type="ECO:0000256" key="1">
    <source>
        <dbReference type="SAM" id="SignalP"/>
    </source>
</evidence>
<protein>
    <submittedName>
        <fullName evidence="3">Glycerophosphodiester phosphodiesterase</fullName>
    </submittedName>
</protein>
<dbReference type="Pfam" id="PF03009">
    <property type="entry name" value="GDPD"/>
    <property type="match status" value="1"/>
</dbReference>
<dbReference type="PANTHER" id="PTHR46211:SF14">
    <property type="entry name" value="GLYCEROPHOSPHODIESTER PHOSPHODIESTERASE"/>
    <property type="match status" value="1"/>
</dbReference>
<comment type="caution">
    <text evidence="3">The sequence shown here is derived from an EMBL/GenBank/DDBJ whole genome shotgun (WGS) entry which is preliminary data.</text>
</comment>
<dbReference type="InterPro" id="IPR030395">
    <property type="entry name" value="GP_PDE_dom"/>
</dbReference>
<accession>A0AAW8JQK3</accession>
<dbReference type="InterPro" id="IPR017946">
    <property type="entry name" value="PLC-like_Pdiesterase_TIM-brl"/>
</dbReference>
<dbReference type="EMBL" id="JAVIDA010000045">
    <property type="protein sequence ID" value="MDQ9073460.1"/>
    <property type="molecule type" value="Genomic_DNA"/>
</dbReference>
<keyword evidence="1" id="KW-0732">Signal</keyword>
<dbReference type="PROSITE" id="PS51704">
    <property type="entry name" value="GP_PDE"/>
    <property type="match status" value="1"/>
</dbReference>
<feature type="signal peptide" evidence="1">
    <location>
        <begin position="1"/>
        <end position="21"/>
    </location>
</feature>
<dbReference type="SUPFAM" id="SSF51695">
    <property type="entry name" value="PLC-like phosphodiesterases"/>
    <property type="match status" value="1"/>
</dbReference>
<evidence type="ECO:0000313" key="4">
    <source>
        <dbReference type="Proteomes" id="UP001243195"/>
    </source>
</evidence>
<dbReference type="PANTHER" id="PTHR46211">
    <property type="entry name" value="GLYCEROPHOSPHORYL DIESTER PHOSPHODIESTERASE"/>
    <property type="match status" value="1"/>
</dbReference>
<feature type="domain" description="GP-PDE" evidence="2">
    <location>
        <begin position="258"/>
        <end position="493"/>
    </location>
</feature>
<organism evidence="3 4">
    <name type="scientific">Acinetobacter gerneri</name>
    <dbReference type="NCBI Taxonomy" id="202952"/>
    <lineage>
        <taxon>Bacteria</taxon>
        <taxon>Pseudomonadati</taxon>
        <taxon>Pseudomonadota</taxon>
        <taxon>Gammaproteobacteria</taxon>
        <taxon>Moraxellales</taxon>
        <taxon>Moraxellaceae</taxon>
        <taxon>Acinetobacter</taxon>
    </lineage>
</organism>
<name>A0AAW8JQK3_9GAMM</name>